<keyword evidence="7" id="KW-1185">Reference proteome</keyword>
<evidence type="ECO:0000256" key="2">
    <source>
        <dbReference type="ARBA" id="ARBA00022692"/>
    </source>
</evidence>
<keyword evidence="2 5" id="KW-0812">Transmembrane</keyword>
<evidence type="ECO:0000256" key="1">
    <source>
        <dbReference type="ARBA" id="ARBA00004370"/>
    </source>
</evidence>
<comment type="subcellular location">
    <subcellularLocation>
        <location evidence="1">Membrane</location>
    </subcellularLocation>
</comment>
<evidence type="ECO:0000313" key="7">
    <source>
        <dbReference type="Proteomes" id="UP001165740"/>
    </source>
</evidence>
<evidence type="ECO:0000259" key="6">
    <source>
        <dbReference type="PROSITE" id="PS50262"/>
    </source>
</evidence>
<feature type="transmembrane region" description="Helical" evidence="5">
    <location>
        <begin position="197"/>
        <end position="219"/>
    </location>
</feature>
<feature type="transmembrane region" description="Helical" evidence="5">
    <location>
        <begin position="20"/>
        <end position="43"/>
    </location>
</feature>
<dbReference type="PANTHER" id="PTHR46641">
    <property type="entry name" value="FMRFAMIDE RECEPTOR-RELATED"/>
    <property type="match status" value="1"/>
</dbReference>
<feature type="domain" description="G-protein coupled receptors family 1 profile" evidence="6">
    <location>
        <begin position="38"/>
        <end position="312"/>
    </location>
</feature>
<dbReference type="OMA" id="IFICIRF"/>
<dbReference type="RefSeq" id="XP_055895386.1">
    <property type="nucleotide sequence ID" value="XM_056039411.1"/>
</dbReference>
<dbReference type="InterPro" id="IPR017452">
    <property type="entry name" value="GPCR_Rhodpsn_7TM"/>
</dbReference>
<evidence type="ECO:0000256" key="5">
    <source>
        <dbReference type="SAM" id="Phobius"/>
    </source>
</evidence>
<dbReference type="PROSITE" id="PS50262">
    <property type="entry name" value="G_PROTEIN_RECEP_F1_2"/>
    <property type="match status" value="1"/>
</dbReference>
<proteinExistence type="predicted"/>
<sequence>MPQLPKDSFMISDEIKFYFDLWFAVVATTCLASMSIVLNVINMAVFVKQGLKERVYFTLFCLSLVDLLGATSLVAVGEGLNAAIWPDGISAERLTYIFIFGWFRNMFSDLATALTVFLSIERCICVTWPFYFQSTSSFVARRPKIIIVTILTFVVLNYIPIFICIRFVSFQNEANNSTVFVLMYSDAYFTLQTFNDIVFGIILSAVCLVCVFICAVVMYRGLRLSGEIRESSYNNIKDRVNGMSRRDREIVRMILVLSILYMMSSLPQILHCWTRAIIPDLAAGETMKLNRVIGELVIFMSATFGAFSFFIYFRFNKKFKLTLHQIILCQMAQSL</sequence>
<protein>
    <submittedName>
        <fullName evidence="8">Uncharacterized protein LOC129927863</fullName>
    </submittedName>
</protein>
<dbReference type="GeneID" id="129927863"/>
<dbReference type="SUPFAM" id="SSF81321">
    <property type="entry name" value="Family A G protein-coupled receptor-like"/>
    <property type="match status" value="1"/>
</dbReference>
<dbReference type="OrthoDB" id="6060224at2759"/>
<dbReference type="Proteomes" id="UP001165740">
    <property type="component" value="Chromosome 8"/>
</dbReference>
<keyword evidence="4 5" id="KW-0472">Membrane</keyword>
<feature type="transmembrane region" description="Helical" evidence="5">
    <location>
        <begin position="144"/>
        <end position="168"/>
    </location>
</feature>
<evidence type="ECO:0000256" key="3">
    <source>
        <dbReference type="ARBA" id="ARBA00022989"/>
    </source>
</evidence>
<organism evidence="7 8">
    <name type="scientific">Biomphalaria glabrata</name>
    <name type="common">Bloodfluke planorb</name>
    <name type="synonym">Freshwater snail</name>
    <dbReference type="NCBI Taxonomy" id="6526"/>
    <lineage>
        <taxon>Eukaryota</taxon>
        <taxon>Metazoa</taxon>
        <taxon>Spiralia</taxon>
        <taxon>Lophotrochozoa</taxon>
        <taxon>Mollusca</taxon>
        <taxon>Gastropoda</taxon>
        <taxon>Heterobranchia</taxon>
        <taxon>Euthyneura</taxon>
        <taxon>Panpulmonata</taxon>
        <taxon>Hygrophila</taxon>
        <taxon>Lymnaeoidea</taxon>
        <taxon>Planorbidae</taxon>
        <taxon>Biomphalaria</taxon>
    </lineage>
</organism>
<evidence type="ECO:0000313" key="8">
    <source>
        <dbReference type="RefSeq" id="XP_055895386.1"/>
    </source>
</evidence>
<feature type="transmembrane region" description="Helical" evidence="5">
    <location>
        <begin position="296"/>
        <end position="315"/>
    </location>
</feature>
<evidence type="ECO:0000256" key="4">
    <source>
        <dbReference type="ARBA" id="ARBA00023136"/>
    </source>
</evidence>
<keyword evidence="3 5" id="KW-1133">Transmembrane helix</keyword>
<feature type="transmembrane region" description="Helical" evidence="5">
    <location>
        <begin position="253"/>
        <end position="276"/>
    </location>
</feature>
<accession>A0A9W3B7I7</accession>
<dbReference type="Gene3D" id="1.20.1070.10">
    <property type="entry name" value="Rhodopsin 7-helix transmembrane proteins"/>
    <property type="match status" value="1"/>
</dbReference>
<dbReference type="GO" id="GO:0016020">
    <property type="term" value="C:membrane"/>
    <property type="evidence" value="ECO:0007669"/>
    <property type="project" value="UniProtKB-SubCell"/>
</dbReference>
<name>A0A9W3B7I7_BIOGL</name>
<feature type="transmembrane region" description="Helical" evidence="5">
    <location>
        <begin position="110"/>
        <end position="132"/>
    </location>
</feature>
<dbReference type="AlphaFoldDB" id="A0A9W3B7I7"/>
<feature type="transmembrane region" description="Helical" evidence="5">
    <location>
        <begin position="55"/>
        <end position="76"/>
    </location>
</feature>
<gene>
    <name evidence="8" type="primary">LOC129927863</name>
</gene>
<dbReference type="PANTHER" id="PTHR46641:SF18">
    <property type="entry name" value="G-PROTEIN COUPLED RECEPTORS FAMILY 1 PROFILE DOMAIN-CONTAINING PROTEIN"/>
    <property type="match status" value="1"/>
</dbReference>
<dbReference type="InterPro" id="IPR052954">
    <property type="entry name" value="GPCR-Ligand_Int"/>
</dbReference>
<reference evidence="8" key="1">
    <citation type="submission" date="2025-08" db="UniProtKB">
        <authorList>
            <consortium name="RefSeq"/>
        </authorList>
    </citation>
    <scope>IDENTIFICATION</scope>
</reference>